<dbReference type="OrthoDB" id="9782229at2"/>
<organism evidence="4 5">
    <name type="scientific">Cecembia rubra</name>
    <dbReference type="NCBI Taxonomy" id="1485585"/>
    <lineage>
        <taxon>Bacteria</taxon>
        <taxon>Pseudomonadati</taxon>
        <taxon>Bacteroidota</taxon>
        <taxon>Cytophagia</taxon>
        <taxon>Cytophagales</taxon>
        <taxon>Cyclobacteriaceae</taxon>
        <taxon>Cecembia</taxon>
    </lineage>
</organism>
<keyword evidence="1 2" id="KW-0472">Membrane</keyword>
<dbReference type="GO" id="GO:0016020">
    <property type="term" value="C:membrane"/>
    <property type="evidence" value="ECO:0007669"/>
    <property type="project" value="UniProtKB-UniRule"/>
</dbReference>
<dbReference type="EMBL" id="PYGF01000007">
    <property type="protein sequence ID" value="PSL03408.1"/>
    <property type="molecule type" value="Genomic_DNA"/>
</dbReference>
<reference evidence="4 5" key="1">
    <citation type="submission" date="2018-03" db="EMBL/GenBank/DDBJ databases">
        <title>Genomic Encyclopedia of Archaeal and Bacterial Type Strains, Phase II (KMG-II): from individual species to whole genera.</title>
        <authorList>
            <person name="Goeker M."/>
        </authorList>
    </citation>
    <scope>NUCLEOTIDE SEQUENCE [LARGE SCALE GENOMIC DNA]</scope>
    <source>
        <strain evidence="4 5">DSM 28057</strain>
    </source>
</reference>
<dbReference type="PANTHER" id="PTHR30329:SF21">
    <property type="entry name" value="LIPOPROTEIN YIAD-RELATED"/>
    <property type="match status" value="1"/>
</dbReference>
<evidence type="ECO:0000313" key="4">
    <source>
        <dbReference type="EMBL" id="PSL03408.1"/>
    </source>
</evidence>
<accession>A0A2P8E1Q0</accession>
<feature type="transmembrane region" description="Helical" evidence="2">
    <location>
        <begin position="12"/>
        <end position="34"/>
    </location>
</feature>
<dbReference type="InterPro" id="IPR050330">
    <property type="entry name" value="Bact_OuterMem_StrucFunc"/>
</dbReference>
<feature type="domain" description="OmpA-like" evidence="3">
    <location>
        <begin position="69"/>
        <end position="220"/>
    </location>
</feature>
<keyword evidence="5" id="KW-1185">Reference proteome</keyword>
<dbReference type="InterPro" id="IPR036737">
    <property type="entry name" value="OmpA-like_sf"/>
</dbReference>
<dbReference type="PROSITE" id="PS51123">
    <property type="entry name" value="OMPA_2"/>
    <property type="match status" value="1"/>
</dbReference>
<name>A0A2P8E1Q0_9BACT</name>
<evidence type="ECO:0000256" key="2">
    <source>
        <dbReference type="SAM" id="Phobius"/>
    </source>
</evidence>
<keyword evidence="2" id="KW-0812">Transmembrane</keyword>
<dbReference type="Gene3D" id="3.30.1330.60">
    <property type="entry name" value="OmpA-like domain"/>
    <property type="match status" value="1"/>
</dbReference>
<dbReference type="InterPro" id="IPR006665">
    <property type="entry name" value="OmpA-like"/>
</dbReference>
<dbReference type="AlphaFoldDB" id="A0A2P8E1Q0"/>
<dbReference type="SUPFAM" id="SSF103088">
    <property type="entry name" value="OmpA-like"/>
    <property type="match status" value="1"/>
</dbReference>
<sequence>MLGRKKDDSNWISIADMMTALMVIFMFIAINYIMQVIEHTFVQDEIYNKLQEVFNEEIEKHEIELGPDGTIRFNSPNSDNLFETNDDKLTQGFKISLSSFIPKYWDVLTSDTTYFDYIKEIRIEGHADTKPPKNGGDSYLYNLDLSSRRAASVLKYLREQPVYKEASEKEKSRMDFLFTSIGFSYSRALNEEKNYVHLDSNKVVNDNLSRRVEFRIVTSNEKLIEAINKVNE</sequence>
<evidence type="ECO:0000256" key="1">
    <source>
        <dbReference type="PROSITE-ProRule" id="PRU00473"/>
    </source>
</evidence>
<evidence type="ECO:0000259" key="3">
    <source>
        <dbReference type="PROSITE" id="PS51123"/>
    </source>
</evidence>
<keyword evidence="2" id="KW-1133">Transmembrane helix</keyword>
<gene>
    <name evidence="4" type="ORF">CLV48_107126</name>
</gene>
<dbReference type="Proteomes" id="UP000240708">
    <property type="component" value="Unassembled WGS sequence"/>
</dbReference>
<proteinExistence type="predicted"/>
<comment type="caution">
    <text evidence="4">The sequence shown here is derived from an EMBL/GenBank/DDBJ whole genome shotgun (WGS) entry which is preliminary data.</text>
</comment>
<dbReference type="PANTHER" id="PTHR30329">
    <property type="entry name" value="STATOR ELEMENT OF FLAGELLAR MOTOR COMPLEX"/>
    <property type="match status" value="1"/>
</dbReference>
<dbReference type="Pfam" id="PF00691">
    <property type="entry name" value="OmpA"/>
    <property type="match status" value="1"/>
</dbReference>
<protein>
    <submittedName>
        <fullName evidence="4">Outer membrane protein OmpA-like peptidoglycan-associated protein</fullName>
    </submittedName>
</protein>
<dbReference type="RefSeq" id="WP_106567788.1">
    <property type="nucleotide sequence ID" value="NZ_PYGF01000007.1"/>
</dbReference>
<evidence type="ECO:0000313" key="5">
    <source>
        <dbReference type="Proteomes" id="UP000240708"/>
    </source>
</evidence>